<evidence type="ECO:0000313" key="14">
    <source>
        <dbReference type="Proteomes" id="UP000287188"/>
    </source>
</evidence>
<gene>
    <name evidence="13" type="ORF">KDK_04740</name>
</gene>
<dbReference type="OrthoDB" id="9813906at2"/>
<feature type="transmembrane region" description="Helical" evidence="12">
    <location>
        <begin position="119"/>
        <end position="144"/>
    </location>
</feature>
<evidence type="ECO:0000256" key="12">
    <source>
        <dbReference type="SAM" id="Phobius"/>
    </source>
</evidence>
<feature type="region of interest" description="Disordered" evidence="11">
    <location>
        <begin position="1"/>
        <end position="21"/>
    </location>
</feature>
<proteinExistence type="predicted"/>
<evidence type="ECO:0000256" key="4">
    <source>
        <dbReference type="ARBA" id="ARBA00022519"/>
    </source>
</evidence>
<comment type="subcellular location">
    <subcellularLocation>
        <location evidence="1">Cell membrane</location>
        <topology evidence="1">Multi-pass membrane protein</topology>
    </subcellularLocation>
</comment>
<evidence type="ECO:0000256" key="8">
    <source>
        <dbReference type="ARBA" id="ARBA00023136"/>
    </source>
</evidence>
<evidence type="ECO:0000256" key="11">
    <source>
        <dbReference type="SAM" id="MobiDB-lite"/>
    </source>
</evidence>
<evidence type="ECO:0000256" key="9">
    <source>
        <dbReference type="ARBA" id="ARBA00035611"/>
    </source>
</evidence>
<dbReference type="PANTHER" id="PTHR32196">
    <property type="entry name" value="ABC TRANSPORTER PERMEASE PROTEIN YPHD-RELATED-RELATED"/>
    <property type="match status" value="1"/>
</dbReference>
<evidence type="ECO:0000256" key="3">
    <source>
        <dbReference type="ARBA" id="ARBA00022475"/>
    </source>
</evidence>
<dbReference type="AlphaFoldDB" id="A0A402AC48"/>
<evidence type="ECO:0000256" key="1">
    <source>
        <dbReference type="ARBA" id="ARBA00004651"/>
    </source>
</evidence>
<name>A0A402AC48_9CHLR</name>
<reference evidence="14" key="1">
    <citation type="submission" date="2018-12" db="EMBL/GenBank/DDBJ databases">
        <title>Tengunoibacter tsumagoiensis gen. nov., sp. nov., Dictyobacter kobayashii sp. nov., D. alpinus sp. nov., and D. joshuensis sp. nov. and description of Dictyobacteraceae fam. nov. within the order Ktedonobacterales isolated from Tengu-no-mugimeshi.</title>
        <authorList>
            <person name="Wang C.M."/>
            <person name="Zheng Y."/>
            <person name="Sakai Y."/>
            <person name="Toyoda A."/>
            <person name="Minakuchi Y."/>
            <person name="Abe K."/>
            <person name="Yokota A."/>
            <person name="Yabe S."/>
        </authorList>
    </citation>
    <scope>NUCLEOTIDE SEQUENCE [LARGE SCALE GENOMIC DNA]</scope>
    <source>
        <strain evidence="14">Uno11</strain>
    </source>
</reference>
<feature type="transmembrane region" description="Helical" evidence="12">
    <location>
        <begin position="258"/>
        <end position="278"/>
    </location>
</feature>
<dbReference type="Pfam" id="PF02653">
    <property type="entry name" value="BPD_transp_2"/>
    <property type="match status" value="1"/>
</dbReference>
<feature type="transmembrane region" description="Helical" evidence="12">
    <location>
        <begin position="332"/>
        <end position="351"/>
    </location>
</feature>
<evidence type="ECO:0000256" key="5">
    <source>
        <dbReference type="ARBA" id="ARBA00022597"/>
    </source>
</evidence>
<dbReference type="InterPro" id="IPR001851">
    <property type="entry name" value="ABC_transp_permease"/>
</dbReference>
<dbReference type="PANTHER" id="PTHR32196:SF32">
    <property type="entry name" value="XYLOSE TRANSPORT SYSTEM PERMEASE PROTEIN XYLH"/>
    <property type="match status" value="1"/>
</dbReference>
<comment type="function">
    <text evidence="9">Part of the binding-protein-dependent transport system for D-xylose. Probably responsible for the translocation of the substrate across the membrane.</text>
</comment>
<dbReference type="GO" id="GO:0022857">
    <property type="term" value="F:transmembrane transporter activity"/>
    <property type="evidence" value="ECO:0007669"/>
    <property type="project" value="InterPro"/>
</dbReference>
<keyword evidence="8 12" id="KW-0472">Membrane</keyword>
<feature type="transmembrane region" description="Helical" evidence="12">
    <location>
        <begin position="39"/>
        <end position="57"/>
    </location>
</feature>
<evidence type="ECO:0000256" key="2">
    <source>
        <dbReference type="ARBA" id="ARBA00022448"/>
    </source>
</evidence>
<keyword evidence="4" id="KW-0997">Cell inner membrane</keyword>
<feature type="transmembrane region" description="Helical" evidence="12">
    <location>
        <begin position="151"/>
        <end position="169"/>
    </location>
</feature>
<feature type="transmembrane region" description="Helical" evidence="12">
    <location>
        <begin position="227"/>
        <end position="252"/>
    </location>
</feature>
<keyword evidence="3" id="KW-1003">Cell membrane</keyword>
<accession>A0A402AC48</accession>
<evidence type="ECO:0000256" key="7">
    <source>
        <dbReference type="ARBA" id="ARBA00022989"/>
    </source>
</evidence>
<sequence length="412" mass="43503">MNTINSDTRLPRSPKTPNSVEAPYSLHKQSLGQILRNDLGFLPVLLTLIVIAVFFQITTQGLFLTPRNLTQLVLQITTIGTLGLGVILVLLLGEIDLSVASVATLCSVVMGILSERMGYPAWLAILAAIAAGAFIGLLNGFFIAYLHVPSFIVTLAASISYGGLLIYLLQGQATLIINNDFIIGIANNYQSGLFIGTGLPLLVLAVYIGGVVYITRRRQQMGLRATHSLHLAATIGVPSLIVIGSLLLFHAYLGVPQALFILAGLILLTWLLLTRTAYGRHVYAVGGNAEAARRAGINVVVIRITIFTLCSTLAAIAGILAASRASAVASQINPTLLLQAIAAAVIGGVSLFGGRGSVWSILLGALIIGSLENGLDLNNQPVEVKQMIEGAVLVLAVTSDALIRRAQMRSGR</sequence>
<dbReference type="CDD" id="cd06579">
    <property type="entry name" value="TM_PBP1_transp_AraH_like"/>
    <property type="match status" value="1"/>
</dbReference>
<keyword evidence="14" id="KW-1185">Reference proteome</keyword>
<feature type="transmembrane region" description="Helical" evidence="12">
    <location>
        <begin position="97"/>
        <end position="113"/>
    </location>
</feature>
<evidence type="ECO:0000256" key="6">
    <source>
        <dbReference type="ARBA" id="ARBA00022692"/>
    </source>
</evidence>
<protein>
    <recommendedName>
        <fullName evidence="10">Xylose transport system permease protein XylH</fullName>
    </recommendedName>
</protein>
<evidence type="ECO:0000313" key="13">
    <source>
        <dbReference type="EMBL" id="GCE16674.1"/>
    </source>
</evidence>
<organism evidence="13 14">
    <name type="scientific">Dictyobacter kobayashii</name>
    <dbReference type="NCBI Taxonomy" id="2014872"/>
    <lineage>
        <taxon>Bacteria</taxon>
        <taxon>Bacillati</taxon>
        <taxon>Chloroflexota</taxon>
        <taxon>Ktedonobacteria</taxon>
        <taxon>Ktedonobacterales</taxon>
        <taxon>Dictyobacteraceae</taxon>
        <taxon>Dictyobacter</taxon>
    </lineage>
</organism>
<dbReference type="GO" id="GO:0005886">
    <property type="term" value="C:plasma membrane"/>
    <property type="evidence" value="ECO:0007669"/>
    <property type="project" value="UniProtKB-SubCell"/>
</dbReference>
<keyword evidence="2" id="KW-0813">Transport</keyword>
<feature type="transmembrane region" description="Helical" evidence="12">
    <location>
        <begin position="189"/>
        <end position="215"/>
    </location>
</feature>
<evidence type="ECO:0000256" key="10">
    <source>
        <dbReference type="ARBA" id="ARBA00035686"/>
    </source>
</evidence>
<keyword evidence="5" id="KW-0762">Sugar transport</keyword>
<dbReference type="Proteomes" id="UP000287188">
    <property type="component" value="Unassembled WGS sequence"/>
</dbReference>
<keyword evidence="6 12" id="KW-0812">Transmembrane</keyword>
<feature type="transmembrane region" description="Helical" evidence="12">
    <location>
        <begin position="299"/>
        <end position="320"/>
    </location>
</feature>
<feature type="transmembrane region" description="Helical" evidence="12">
    <location>
        <begin position="69"/>
        <end position="90"/>
    </location>
</feature>
<dbReference type="RefSeq" id="WP_126548525.1">
    <property type="nucleotide sequence ID" value="NZ_BIFS01000001.1"/>
</dbReference>
<dbReference type="EMBL" id="BIFS01000001">
    <property type="protein sequence ID" value="GCE16674.1"/>
    <property type="molecule type" value="Genomic_DNA"/>
</dbReference>
<keyword evidence="7 12" id="KW-1133">Transmembrane helix</keyword>
<comment type="caution">
    <text evidence="13">The sequence shown here is derived from an EMBL/GenBank/DDBJ whole genome shotgun (WGS) entry which is preliminary data.</text>
</comment>